<keyword evidence="1" id="KW-0812">Transmembrane</keyword>
<name>A0A7M1QYE9_9ACTO</name>
<evidence type="ECO:0000313" key="2">
    <source>
        <dbReference type="EMBL" id="QOR46484.1"/>
    </source>
</evidence>
<organism evidence="2 3">
    <name type="scientific">Trueperella pecoris</name>
    <dbReference type="NCBI Taxonomy" id="2733571"/>
    <lineage>
        <taxon>Bacteria</taxon>
        <taxon>Bacillati</taxon>
        <taxon>Actinomycetota</taxon>
        <taxon>Actinomycetes</taxon>
        <taxon>Actinomycetales</taxon>
        <taxon>Actinomycetaceae</taxon>
        <taxon>Trueperella</taxon>
    </lineage>
</organism>
<gene>
    <name evidence="2" type="ORF">INS88_04650</name>
</gene>
<sequence length="198" mass="22149">MTWWQVLLIVLGVIVVVIGMAATLMARSLDRIHKNVMKSRLALERALTDRHQAALRVARSGDLDVASSILLADMVTEAVEVSVFPIVADGLDAISVEDDDGRALPARAEESPDRLTIESELSRAMRHSVDQLAPDVQSPELAALERARVYVQMTRRFHNNHVSQARRVRKNRLVRLLHLAGNAPEPKTVNLDDRRDRD</sequence>
<accession>A0A7M1QYE9</accession>
<protein>
    <recommendedName>
        <fullName evidence="4">LemA family protein</fullName>
    </recommendedName>
</protein>
<dbReference type="AlphaFoldDB" id="A0A7M1QYE9"/>
<keyword evidence="1" id="KW-1133">Transmembrane helix</keyword>
<feature type="transmembrane region" description="Helical" evidence="1">
    <location>
        <begin position="6"/>
        <end position="29"/>
    </location>
</feature>
<evidence type="ECO:0000256" key="1">
    <source>
        <dbReference type="SAM" id="Phobius"/>
    </source>
</evidence>
<keyword evidence="3" id="KW-1185">Reference proteome</keyword>
<reference evidence="2 3" key="1">
    <citation type="submission" date="2020-10" db="EMBL/GenBank/DDBJ databases">
        <title>Trueperella pecoris sp. nov. isolated from bovine and porcine specimens.</title>
        <authorList>
            <person name="Schoenecker L."/>
            <person name="Schnydrig P."/>
            <person name="Brodard I."/>
            <person name="Thomann A."/>
            <person name="Hemphill A."/>
            <person name="Rodriguez-Campos S."/>
            <person name="Perreten V."/>
            <person name="Jores J."/>
            <person name="Kittl S."/>
        </authorList>
    </citation>
    <scope>NUCLEOTIDE SEQUENCE [LARGE SCALE GENOMIC DNA]</scope>
    <source>
        <strain evidence="2 3">15A0121</strain>
    </source>
</reference>
<keyword evidence="1" id="KW-0472">Membrane</keyword>
<evidence type="ECO:0008006" key="4">
    <source>
        <dbReference type="Google" id="ProtNLM"/>
    </source>
</evidence>
<dbReference type="RefSeq" id="WP_197551685.1">
    <property type="nucleotide sequence ID" value="NZ_CP063213.1"/>
</dbReference>
<evidence type="ECO:0000313" key="3">
    <source>
        <dbReference type="Proteomes" id="UP000595053"/>
    </source>
</evidence>
<dbReference type="EMBL" id="CP063213">
    <property type="protein sequence ID" value="QOR46484.1"/>
    <property type="molecule type" value="Genomic_DNA"/>
</dbReference>
<proteinExistence type="predicted"/>
<dbReference type="Proteomes" id="UP000595053">
    <property type="component" value="Chromosome"/>
</dbReference>